<dbReference type="GO" id="GO:0010181">
    <property type="term" value="F:FMN binding"/>
    <property type="evidence" value="ECO:0007669"/>
    <property type="project" value="InterPro"/>
</dbReference>
<accession>A0A4R4AAD4</accession>
<evidence type="ECO:0000256" key="1">
    <source>
        <dbReference type="ARBA" id="ARBA00001917"/>
    </source>
</evidence>
<dbReference type="EMBL" id="SMDC01000005">
    <property type="protein sequence ID" value="TCW35928.1"/>
    <property type="molecule type" value="Genomic_DNA"/>
</dbReference>
<dbReference type="GO" id="GO:0016020">
    <property type="term" value="C:membrane"/>
    <property type="evidence" value="ECO:0007669"/>
    <property type="project" value="TreeGrafter"/>
</dbReference>
<dbReference type="GO" id="GO:0009055">
    <property type="term" value="F:electron transfer activity"/>
    <property type="evidence" value="ECO:0007669"/>
    <property type="project" value="InterPro"/>
</dbReference>
<feature type="domain" description="Flavodoxin-like" evidence="6">
    <location>
        <begin position="39"/>
        <end position="223"/>
    </location>
</feature>
<dbReference type="PANTHER" id="PTHR30546">
    <property type="entry name" value="FLAVODOXIN-RELATED PROTEIN WRBA-RELATED"/>
    <property type="match status" value="1"/>
</dbReference>
<evidence type="ECO:0000313" key="7">
    <source>
        <dbReference type="EMBL" id="TCW35928.1"/>
    </source>
</evidence>
<evidence type="ECO:0000256" key="5">
    <source>
        <dbReference type="SAM" id="MobiDB-lite"/>
    </source>
</evidence>
<dbReference type="PROSITE" id="PS50902">
    <property type="entry name" value="FLAVODOXIN_LIKE"/>
    <property type="match status" value="1"/>
</dbReference>
<dbReference type="Gene3D" id="3.40.50.360">
    <property type="match status" value="1"/>
</dbReference>
<dbReference type="InterPro" id="IPR010089">
    <property type="entry name" value="Flavoprotein_WrbA-like"/>
</dbReference>
<dbReference type="NCBIfam" id="TIGR01755">
    <property type="entry name" value="flav_wrbA"/>
    <property type="match status" value="1"/>
</dbReference>
<comment type="similarity">
    <text evidence="2">Belongs to the WrbA family.</text>
</comment>
<organism evidence="7 8">
    <name type="scientific">Marichromatium gracile</name>
    <name type="common">Chromatium gracile</name>
    <dbReference type="NCBI Taxonomy" id="1048"/>
    <lineage>
        <taxon>Bacteria</taxon>
        <taxon>Pseudomonadati</taxon>
        <taxon>Pseudomonadota</taxon>
        <taxon>Gammaproteobacteria</taxon>
        <taxon>Chromatiales</taxon>
        <taxon>Chromatiaceae</taxon>
        <taxon>Marichromatium</taxon>
    </lineage>
</organism>
<keyword evidence="3" id="KW-0285">Flavoprotein</keyword>
<evidence type="ECO:0000259" key="6">
    <source>
        <dbReference type="PROSITE" id="PS50902"/>
    </source>
</evidence>
<dbReference type="InterPro" id="IPR005025">
    <property type="entry name" value="FMN_Rdtase-like_dom"/>
</dbReference>
<protein>
    <submittedName>
        <fullName evidence="7">NAD(P)H dehydrogenase (Quinone)</fullName>
    </submittedName>
</protein>
<sequence>MPCGLRTQPHGTILQQVQRAGRRARIADNDKECEQMSFILVLYYSRHGATAEMARQIARGVEQAGLEARLRTVPAVSSDCEASAPPIPDSGPPYVTHDDLRGCAGLALGSPTRFGNMAAALKYFLDGTSGLWLSGALAGKPAGVFTSTSSLHGGQESTLLSMMLPLLHHGMLLLGLPYSAEDLLHTRSGGTPYGPSHLAGPDSDLAVSEEEQRLCQALGQRLAQTARSLEPSGNQGPISS</sequence>
<gene>
    <name evidence="7" type="ORF">EDC29_105102</name>
</gene>
<dbReference type="AlphaFoldDB" id="A0A4R4AAD4"/>
<comment type="cofactor">
    <cofactor evidence="1">
        <name>FMN</name>
        <dbReference type="ChEBI" id="CHEBI:58210"/>
    </cofactor>
</comment>
<dbReference type="GO" id="GO:0003955">
    <property type="term" value="F:NAD(P)H dehydrogenase (quinone) activity"/>
    <property type="evidence" value="ECO:0007669"/>
    <property type="project" value="InterPro"/>
</dbReference>
<evidence type="ECO:0000256" key="3">
    <source>
        <dbReference type="ARBA" id="ARBA00022630"/>
    </source>
</evidence>
<dbReference type="PROSITE" id="PS00201">
    <property type="entry name" value="FLAVODOXIN"/>
    <property type="match status" value="1"/>
</dbReference>
<evidence type="ECO:0000256" key="2">
    <source>
        <dbReference type="ARBA" id="ARBA00006961"/>
    </source>
</evidence>
<dbReference type="Proteomes" id="UP000295247">
    <property type="component" value="Unassembled WGS sequence"/>
</dbReference>
<keyword evidence="4" id="KW-0288">FMN</keyword>
<reference evidence="7 8" key="1">
    <citation type="submission" date="2019-03" db="EMBL/GenBank/DDBJ databases">
        <title>Genomic Encyclopedia of Type Strains, Phase IV (KMG-IV): sequencing the most valuable type-strain genomes for metagenomic binning, comparative biology and taxonomic classification.</title>
        <authorList>
            <person name="Goeker M."/>
        </authorList>
    </citation>
    <scope>NUCLEOTIDE SEQUENCE [LARGE SCALE GENOMIC DNA]</scope>
    <source>
        <strain evidence="7 8">DSM 203</strain>
    </source>
</reference>
<dbReference type="FunFam" id="3.40.50.360:FF:000001">
    <property type="entry name" value="NAD(P)H dehydrogenase (Quinone) FQR1-like"/>
    <property type="match status" value="1"/>
</dbReference>
<dbReference type="InterPro" id="IPR008254">
    <property type="entry name" value="Flavodoxin/NO_synth"/>
</dbReference>
<evidence type="ECO:0000313" key="8">
    <source>
        <dbReference type="Proteomes" id="UP000295247"/>
    </source>
</evidence>
<comment type="caution">
    <text evidence="7">The sequence shown here is derived from an EMBL/GenBank/DDBJ whole genome shotgun (WGS) entry which is preliminary data.</text>
</comment>
<dbReference type="SUPFAM" id="SSF52218">
    <property type="entry name" value="Flavoproteins"/>
    <property type="match status" value="1"/>
</dbReference>
<dbReference type="InterPro" id="IPR001226">
    <property type="entry name" value="Flavodoxin_CS"/>
</dbReference>
<evidence type="ECO:0000256" key="4">
    <source>
        <dbReference type="ARBA" id="ARBA00022643"/>
    </source>
</evidence>
<proteinExistence type="inferred from homology"/>
<name>A0A4R4AAD4_MARGR</name>
<dbReference type="PANTHER" id="PTHR30546:SF23">
    <property type="entry name" value="FLAVOPROTEIN-LIKE PROTEIN YCP4-RELATED"/>
    <property type="match status" value="1"/>
</dbReference>
<dbReference type="NCBIfam" id="NF002999">
    <property type="entry name" value="PRK03767.1"/>
    <property type="match status" value="1"/>
</dbReference>
<feature type="region of interest" description="Disordered" evidence="5">
    <location>
        <begin position="191"/>
        <end position="211"/>
    </location>
</feature>
<dbReference type="InterPro" id="IPR029039">
    <property type="entry name" value="Flavoprotein-like_sf"/>
</dbReference>
<dbReference type="Pfam" id="PF03358">
    <property type="entry name" value="FMN_red"/>
    <property type="match status" value="1"/>
</dbReference>